<evidence type="ECO:0000256" key="1">
    <source>
        <dbReference type="ARBA" id="ARBA00022574"/>
    </source>
</evidence>
<organism evidence="5 6">
    <name type="scientific">Caulifigura coniformis</name>
    <dbReference type="NCBI Taxonomy" id="2527983"/>
    <lineage>
        <taxon>Bacteria</taxon>
        <taxon>Pseudomonadati</taxon>
        <taxon>Planctomycetota</taxon>
        <taxon>Planctomycetia</taxon>
        <taxon>Planctomycetales</taxon>
        <taxon>Planctomycetaceae</taxon>
        <taxon>Caulifigura</taxon>
    </lineage>
</organism>
<feature type="region of interest" description="Disordered" evidence="3">
    <location>
        <begin position="26"/>
        <end position="79"/>
    </location>
</feature>
<evidence type="ECO:0000256" key="4">
    <source>
        <dbReference type="SAM" id="SignalP"/>
    </source>
</evidence>
<reference evidence="5 6" key="1">
    <citation type="submission" date="2019-02" db="EMBL/GenBank/DDBJ databases">
        <title>Deep-cultivation of Planctomycetes and their phenomic and genomic characterization uncovers novel biology.</title>
        <authorList>
            <person name="Wiegand S."/>
            <person name="Jogler M."/>
            <person name="Boedeker C."/>
            <person name="Pinto D."/>
            <person name="Vollmers J."/>
            <person name="Rivas-Marin E."/>
            <person name="Kohn T."/>
            <person name="Peeters S.H."/>
            <person name="Heuer A."/>
            <person name="Rast P."/>
            <person name="Oberbeckmann S."/>
            <person name="Bunk B."/>
            <person name="Jeske O."/>
            <person name="Meyerdierks A."/>
            <person name="Storesund J.E."/>
            <person name="Kallscheuer N."/>
            <person name="Luecker S."/>
            <person name="Lage O.M."/>
            <person name="Pohl T."/>
            <person name="Merkel B.J."/>
            <person name="Hornburger P."/>
            <person name="Mueller R.-W."/>
            <person name="Bruemmer F."/>
            <person name="Labrenz M."/>
            <person name="Spormann A.M."/>
            <person name="Op den Camp H."/>
            <person name="Overmann J."/>
            <person name="Amann R."/>
            <person name="Jetten M.S.M."/>
            <person name="Mascher T."/>
            <person name="Medema M.H."/>
            <person name="Devos D.P."/>
            <person name="Kaster A.-K."/>
            <person name="Ovreas L."/>
            <person name="Rohde M."/>
            <person name="Galperin M.Y."/>
            <person name="Jogler C."/>
        </authorList>
    </citation>
    <scope>NUCLEOTIDE SEQUENCE [LARGE SCALE GENOMIC DNA]</scope>
    <source>
        <strain evidence="5 6">Pan44</strain>
    </source>
</reference>
<feature type="chain" id="PRO_5022167116" evidence="4">
    <location>
        <begin position="25"/>
        <end position="880"/>
    </location>
</feature>
<dbReference type="AlphaFoldDB" id="A0A517S9D8"/>
<dbReference type="EMBL" id="CP036271">
    <property type="protein sequence ID" value="QDT52723.1"/>
    <property type="molecule type" value="Genomic_DNA"/>
</dbReference>
<keyword evidence="1" id="KW-0853">WD repeat</keyword>
<evidence type="ECO:0000313" key="5">
    <source>
        <dbReference type="EMBL" id="QDT52723.1"/>
    </source>
</evidence>
<feature type="region of interest" description="Disordered" evidence="3">
    <location>
        <begin position="705"/>
        <end position="744"/>
    </location>
</feature>
<dbReference type="InParanoid" id="A0A517S9D8"/>
<evidence type="ECO:0000313" key="6">
    <source>
        <dbReference type="Proteomes" id="UP000315700"/>
    </source>
</evidence>
<dbReference type="SMART" id="SM00320">
    <property type="entry name" value="WD40"/>
    <property type="match status" value="4"/>
</dbReference>
<protein>
    <submittedName>
        <fullName evidence="5">Uncharacterized protein</fullName>
    </submittedName>
</protein>
<dbReference type="Gene3D" id="2.130.10.10">
    <property type="entry name" value="YVTN repeat-like/Quinoprotein amine dehydrogenase"/>
    <property type="match status" value="2"/>
</dbReference>
<dbReference type="PANTHER" id="PTHR19848:SF8">
    <property type="entry name" value="F-BOX AND WD REPEAT DOMAIN CONTAINING 7"/>
    <property type="match status" value="1"/>
</dbReference>
<dbReference type="Pfam" id="PF00400">
    <property type="entry name" value="WD40"/>
    <property type="match status" value="1"/>
</dbReference>
<proteinExistence type="predicted"/>
<dbReference type="Proteomes" id="UP000315700">
    <property type="component" value="Chromosome"/>
</dbReference>
<accession>A0A517S9D8</accession>
<dbReference type="InterPro" id="IPR001680">
    <property type="entry name" value="WD40_rpt"/>
</dbReference>
<dbReference type="PANTHER" id="PTHR19848">
    <property type="entry name" value="WD40 REPEAT PROTEIN"/>
    <property type="match status" value="1"/>
</dbReference>
<evidence type="ECO:0000256" key="2">
    <source>
        <dbReference type="ARBA" id="ARBA00022737"/>
    </source>
</evidence>
<keyword evidence="6" id="KW-1185">Reference proteome</keyword>
<dbReference type="SUPFAM" id="SSF50978">
    <property type="entry name" value="WD40 repeat-like"/>
    <property type="match status" value="1"/>
</dbReference>
<sequence precursor="true">MKTIQRIVCRLTLLCCLPPCVGCSSPTNEPAAAPPSPSTSGASGSEQPQVKENANGATQMPTPNAAAARSTAGNTPPALATIDTAKLPKPSADQIARWQSRPGQPLQLLASRDGTQTGFISFLEVLPDGKHYLVGGTGLSLSSVASDKVEHTFLEARTAEDERLTAFAVAPGGEWCAAGNKGGILKVFSITDRKEIASVKTGQHSISHLAISTDGKEIATVAYTKDIEIWAAPELKAIRKFSVDTREVKQLTYIGPQLLIAAGESMSSWNTADGSRVTTYPAGRYENVSGVSFGGKELLFANDKGLQRWDLGTNALAGAYPGNYARNEETRFSPNGGQFASLNGEAIRIWDAESGQLQQVIDVAGHAATDISWMPGQSLLLVASDNGRVRLWGTEEAAKSLGMTPLPKPAESAMPGPAEPASVDQLLRTLDVRLLPKLPHATKADASFNSLNYSATAGVDETKLFYRYLFGQQQWKETTEAATPDMLRFVKNGNMALLSVYPSGAAETYVSLTFLGNYDIRQTPRLKDLMQKETYSGDSTVLYTVKADLLQIETELLPLLHGAGWTTVARLNSRQSEESDARQMEFVKNGAVLSVFVRPEKDQPGIYNVQYSASLNLHALPIPPDSGLVEWDNYLEPQLVANTSMSLKQAAEFYDTAMAKQGWTQQTTGRRIDEEHGVCYLPYTSGQRDVTIGLRKLSDGSTRVRAGKFSRESWQPVEDDERPSAGSKTEEKKPESASEGIEAVDVPTPQIAGAIKYDQNRPSVTYPFQGEVPLKLVTEEFRKAMTDRGWEANDFGTPIEKSASLLFKKGEQVVYFNGRIDPLGAGSVTVEGKGLLWNKKPVPTTRMSFVTWLRDNRHPASLKRLEEYKTIMQKLPAAGS</sequence>
<evidence type="ECO:0000256" key="3">
    <source>
        <dbReference type="SAM" id="MobiDB-lite"/>
    </source>
</evidence>
<keyword evidence="4" id="KW-0732">Signal</keyword>
<feature type="compositionally biased region" description="Polar residues" evidence="3">
    <location>
        <begin position="47"/>
        <end position="62"/>
    </location>
</feature>
<keyword evidence="2" id="KW-0677">Repeat</keyword>
<feature type="signal peptide" evidence="4">
    <location>
        <begin position="1"/>
        <end position="24"/>
    </location>
</feature>
<name>A0A517S9D8_9PLAN</name>
<dbReference type="KEGG" id="ccos:Pan44_07350"/>
<gene>
    <name evidence="5" type="ORF">Pan44_07350</name>
</gene>
<dbReference type="InterPro" id="IPR036322">
    <property type="entry name" value="WD40_repeat_dom_sf"/>
</dbReference>
<dbReference type="InterPro" id="IPR015943">
    <property type="entry name" value="WD40/YVTN_repeat-like_dom_sf"/>
</dbReference>